<dbReference type="AlphaFoldDB" id="A0A0L8LWP0"/>
<dbReference type="InterPro" id="IPR015421">
    <property type="entry name" value="PyrdxlP-dep_Trfase_major"/>
</dbReference>
<dbReference type="InterPro" id="IPR015422">
    <property type="entry name" value="PyrdxlP-dep_Trfase_small"/>
</dbReference>
<dbReference type="InterPro" id="IPR015424">
    <property type="entry name" value="PyrdxlP-dep_Trfase"/>
</dbReference>
<dbReference type="OrthoDB" id="3335676at2"/>
<dbReference type="GO" id="GO:0030170">
    <property type="term" value="F:pyridoxal phosphate binding"/>
    <property type="evidence" value="ECO:0007669"/>
    <property type="project" value="InterPro"/>
</dbReference>
<name>A0A0L8LWP0_9ACTN</name>
<dbReference type="InterPro" id="IPR010977">
    <property type="entry name" value="Aromatic_deC"/>
</dbReference>
<feature type="modified residue" description="N6-(pyridoxal phosphate)lysine" evidence="6">
    <location>
        <position position="295"/>
    </location>
</feature>
<dbReference type="STRING" id="67356.AQJ84_32800"/>
<sequence length="470" mass="49199">MHPTLADDLDRLPALLQSARDLAARELAGLSERPVVHLDTAPGRTGLPAGGAGAEGALERFAERWAPGFSGSAGPRYLGFVTGGATPASVAGDWLTSAYDQNGSGSAGSWATALERETVAWLRELFGLGEAHSGAFVTGATASNTVGLAVAREWLGERLGVSVSRDGVAALGPVDVLSGSPHSSIGKALSVLGLGRDRLRQVPVLAGNREAVDVDALDAALTGLRGRPAIVVANAGTVNTVDFDDLRAIAALKERHEFWLHVDAAFGAFAALSPAHAHLVDGLDAADSVCVDLHKWLNVPYDAAVQFTRRRDLQVAVFHNASPYLGLPTGEPDFVHLTPENSRRLRALPAWFSLMAYGSDGHREIVERNAALARALGVGVAGVEGLRLLAPVRLNVVCLTLADEPTQERVDALARAVAASGETFLTPTVYAGVPGLRAAFSNWRTAEEDVERVLAALVTASGQLERSPVG</sequence>
<evidence type="ECO:0000256" key="3">
    <source>
        <dbReference type="ARBA" id="ARBA00022793"/>
    </source>
</evidence>
<dbReference type="EMBL" id="LGUS01000024">
    <property type="protein sequence ID" value="KOG42597.1"/>
    <property type="molecule type" value="Genomic_DNA"/>
</dbReference>
<evidence type="ECO:0000256" key="5">
    <source>
        <dbReference type="ARBA" id="ARBA00023239"/>
    </source>
</evidence>
<keyword evidence="4 6" id="KW-0663">Pyridoxal phosphate</keyword>
<dbReference type="InterPro" id="IPR002129">
    <property type="entry name" value="PyrdxlP-dep_de-COase"/>
</dbReference>
<gene>
    <name evidence="8" type="ORF">ADK37_05700</name>
</gene>
<dbReference type="Pfam" id="PF00282">
    <property type="entry name" value="Pyridoxal_deC"/>
    <property type="match status" value="1"/>
</dbReference>
<proteinExistence type="inferred from homology"/>
<accession>A0A0L8LWP0</accession>
<keyword evidence="3" id="KW-0210">Decarboxylase</keyword>
<dbReference type="PROSITE" id="PS00392">
    <property type="entry name" value="DDC_GAD_HDC_YDC"/>
    <property type="match status" value="1"/>
</dbReference>
<comment type="caution">
    <text evidence="8">The sequence shown here is derived from an EMBL/GenBank/DDBJ whole genome shotgun (WGS) entry which is preliminary data.</text>
</comment>
<dbReference type="PATRIC" id="fig|67356.5.peg.1251"/>
<evidence type="ECO:0000256" key="4">
    <source>
        <dbReference type="ARBA" id="ARBA00022898"/>
    </source>
</evidence>
<keyword evidence="9" id="KW-1185">Reference proteome</keyword>
<evidence type="ECO:0000256" key="6">
    <source>
        <dbReference type="PIRSR" id="PIRSR602129-50"/>
    </source>
</evidence>
<reference evidence="9" key="1">
    <citation type="submission" date="2015-07" db="EMBL/GenBank/DDBJ databases">
        <authorList>
            <person name="Ju K.-S."/>
            <person name="Doroghazi J.R."/>
            <person name="Metcalf W.W."/>
        </authorList>
    </citation>
    <scope>NUCLEOTIDE SEQUENCE [LARGE SCALE GENOMIC DNA]</scope>
    <source>
        <strain evidence="9">NRRL 2290</strain>
    </source>
</reference>
<dbReference type="Gene3D" id="3.40.640.10">
    <property type="entry name" value="Type I PLP-dependent aspartate aminotransferase-like (Major domain)"/>
    <property type="match status" value="1"/>
</dbReference>
<dbReference type="SUPFAM" id="SSF53383">
    <property type="entry name" value="PLP-dependent transferases"/>
    <property type="match status" value="1"/>
</dbReference>
<comment type="cofactor">
    <cofactor evidence="1 6 7">
        <name>pyridoxal 5'-phosphate</name>
        <dbReference type="ChEBI" id="CHEBI:597326"/>
    </cofactor>
</comment>
<dbReference type="InterPro" id="IPR021115">
    <property type="entry name" value="Pyridoxal-P_BS"/>
</dbReference>
<comment type="similarity">
    <text evidence="2 7">Belongs to the group II decarboxylase family.</text>
</comment>
<evidence type="ECO:0000256" key="2">
    <source>
        <dbReference type="ARBA" id="ARBA00009533"/>
    </source>
</evidence>
<dbReference type="Proteomes" id="UP000037251">
    <property type="component" value="Unassembled WGS sequence"/>
</dbReference>
<dbReference type="GO" id="GO:0004058">
    <property type="term" value="F:aromatic-L-amino-acid decarboxylase activity"/>
    <property type="evidence" value="ECO:0007669"/>
    <property type="project" value="UniProtKB-ARBA"/>
</dbReference>
<organism evidence="8 9">
    <name type="scientific">Streptomyces resistomycificus</name>
    <dbReference type="NCBI Taxonomy" id="67356"/>
    <lineage>
        <taxon>Bacteria</taxon>
        <taxon>Bacillati</taxon>
        <taxon>Actinomycetota</taxon>
        <taxon>Actinomycetes</taxon>
        <taxon>Kitasatosporales</taxon>
        <taxon>Streptomycetaceae</taxon>
        <taxon>Streptomyces</taxon>
        <taxon>Streptomyces aurantiacus group</taxon>
    </lineage>
</organism>
<evidence type="ECO:0000313" key="8">
    <source>
        <dbReference type="EMBL" id="KOG42597.1"/>
    </source>
</evidence>
<dbReference type="GO" id="GO:0019752">
    <property type="term" value="P:carboxylic acid metabolic process"/>
    <property type="evidence" value="ECO:0007669"/>
    <property type="project" value="InterPro"/>
</dbReference>
<dbReference type="PANTHER" id="PTHR11999:SF70">
    <property type="entry name" value="MIP05841P"/>
    <property type="match status" value="1"/>
</dbReference>
<protein>
    <submittedName>
        <fullName evidence="8">Amino acid decarboxylase</fullName>
    </submittedName>
</protein>
<evidence type="ECO:0000313" key="9">
    <source>
        <dbReference type="Proteomes" id="UP000037251"/>
    </source>
</evidence>
<dbReference type="Gene3D" id="3.90.1150.170">
    <property type="match status" value="1"/>
</dbReference>
<dbReference type="eggNOG" id="COG0076">
    <property type="taxonomic scope" value="Bacteria"/>
</dbReference>
<dbReference type="Gene3D" id="3.90.1150.10">
    <property type="entry name" value="Aspartate Aminotransferase, domain 1"/>
    <property type="match status" value="1"/>
</dbReference>
<evidence type="ECO:0000256" key="1">
    <source>
        <dbReference type="ARBA" id="ARBA00001933"/>
    </source>
</evidence>
<dbReference type="PANTHER" id="PTHR11999">
    <property type="entry name" value="GROUP II PYRIDOXAL-5-PHOSPHATE DECARBOXYLASE"/>
    <property type="match status" value="1"/>
</dbReference>
<evidence type="ECO:0000256" key="7">
    <source>
        <dbReference type="RuleBase" id="RU000382"/>
    </source>
</evidence>
<keyword evidence="5 7" id="KW-0456">Lyase</keyword>
<dbReference type="RefSeq" id="WP_030042800.1">
    <property type="nucleotide sequence ID" value="NZ_KL575620.1"/>
</dbReference>